<name>A0A841UZF5_MICAE</name>
<dbReference type="Proteomes" id="UP000525432">
    <property type="component" value="Unassembled WGS sequence"/>
</dbReference>
<dbReference type="EMBL" id="JACEGC010000001">
    <property type="protein sequence ID" value="MBC1193737.1"/>
    <property type="molecule type" value="Genomic_DNA"/>
</dbReference>
<dbReference type="AlphaFoldDB" id="A0A841UZF5"/>
<evidence type="ECO:0000313" key="1">
    <source>
        <dbReference type="EMBL" id="MBC1193737.1"/>
    </source>
</evidence>
<dbReference type="RefSeq" id="WP_185238120.1">
    <property type="nucleotide sequence ID" value="NZ_JACEGC010000001.1"/>
</dbReference>
<proteinExistence type="predicted"/>
<gene>
    <name evidence="1" type="ORF">H0901_00080</name>
</gene>
<evidence type="ECO:0008006" key="3">
    <source>
        <dbReference type="Google" id="ProtNLM"/>
    </source>
</evidence>
<accession>A0A841UZF5</accession>
<organism evidence="1 2">
    <name type="scientific">Microcystis aeruginosa BLCC-F158</name>
    <dbReference type="NCBI Taxonomy" id="2755316"/>
    <lineage>
        <taxon>Bacteria</taxon>
        <taxon>Bacillati</taxon>
        <taxon>Cyanobacteriota</taxon>
        <taxon>Cyanophyceae</taxon>
        <taxon>Oscillatoriophycideae</taxon>
        <taxon>Chroococcales</taxon>
        <taxon>Microcystaceae</taxon>
        <taxon>Microcystis</taxon>
    </lineage>
</organism>
<comment type="caution">
    <text evidence="1">The sequence shown here is derived from an EMBL/GenBank/DDBJ whole genome shotgun (WGS) entry which is preliminary data.</text>
</comment>
<protein>
    <recommendedName>
        <fullName evidence="3">SPOR domain-containing protein</fullName>
    </recommendedName>
</protein>
<reference evidence="1 2" key="1">
    <citation type="submission" date="2020-07" db="EMBL/GenBank/DDBJ databases">
        <title>Genomes of two Microcystis aeruginosa (Cyanobacteria) strains from Florida (USA) with disparate toxicogenic potential.</title>
        <authorList>
            <person name="Lefler F.W."/>
            <person name="Barbosa M."/>
            <person name="Berthold D.E."/>
            <person name="Laughinghouse H.D. IV."/>
        </authorList>
    </citation>
    <scope>NUCLEOTIDE SEQUENCE [LARGE SCALE GENOMIC DNA]</scope>
    <source>
        <strain evidence="1 2">BLCCF158</strain>
    </source>
</reference>
<sequence length="128" mass="14733">MKNQERLILATLMLSIGLAGQVSSQTPSHGVIYGSDRGIQQAQWEMEQLPRRLPQYRGKNKLFKRKGFYVSVILFPSKQDADNALPIIEDEYKRGSFVVPLNEWCPNWKNPKKKEDTESGIRYFNCGI</sequence>
<evidence type="ECO:0000313" key="2">
    <source>
        <dbReference type="Proteomes" id="UP000525432"/>
    </source>
</evidence>